<protein>
    <recommendedName>
        <fullName evidence="2">DUF4062 domain-containing protein</fullName>
    </recommendedName>
</protein>
<dbReference type="SUPFAM" id="SSF52309">
    <property type="entry name" value="N-(deoxy)ribosyltransferase-like"/>
    <property type="match status" value="1"/>
</dbReference>
<gene>
    <name evidence="1" type="ORF">LCGC14_1547450</name>
</gene>
<organism evidence="1">
    <name type="scientific">marine sediment metagenome</name>
    <dbReference type="NCBI Taxonomy" id="412755"/>
    <lineage>
        <taxon>unclassified sequences</taxon>
        <taxon>metagenomes</taxon>
        <taxon>ecological metagenomes</taxon>
    </lineage>
</organism>
<comment type="caution">
    <text evidence="1">The sequence shown here is derived from an EMBL/GenBank/DDBJ whole genome shotgun (WGS) entry which is preliminary data.</text>
</comment>
<sequence length="127" mass="14485">MKVYVSGSFTHRAEVRRAALLLGVAGHHVTSHWLTEPDMRFGDPAITEWEERQRCNEDVLDVRRSDVFLLINRWASSSGGYPTEMGIAIEREMPIIVVGTPRNIFYRWPYVRMAASVADAINMMGDM</sequence>
<proteinExistence type="predicted"/>
<evidence type="ECO:0008006" key="2">
    <source>
        <dbReference type="Google" id="ProtNLM"/>
    </source>
</evidence>
<reference evidence="1" key="1">
    <citation type="journal article" date="2015" name="Nature">
        <title>Complex archaea that bridge the gap between prokaryotes and eukaryotes.</title>
        <authorList>
            <person name="Spang A."/>
            <person name="Saw J.H."/>
            <person name="Jorgensen S.L."/>
            <person name="Zaremba-Niedzwiedzka K."/>
            <person name="Martijn J."/>
            <person name="Lind A.E."/>
            <person name="van Eijk R."/>
            <person name="Schleper C."/>
            <person name="Guy L."/>
            <person name="Ettema T.J."/>
        </authorList>
    </citation>
    <scope>NUCLEOTIDE SEQUENCE</scope>
</reference>
<name>A0A0F9L780_9ZZZZ</name>
<dbReference type="EMBL" id="LAZR01011782">
    <property type="protein sequence ID" value="KKM59895.1"/>
    <property type="molecule type" value="Genomic_DNA"/>
</dbReference>
<dbReference type="AlphaFoldDB" id="A0A0F9L780"/>
<accession>A0A0F9L780</accession>
<dbReference type="Gene3D" id="3.40.50.450">
    <property type="match status" value="1"/>
</dbReference>
<evidence type="ECO:0000313" key="1">
    <source>
        <dbReference type="EMBL" id="KKM59895.1"/>
    </source>
</evidence>